<dbReference type="Gene3D" id="3.40.30.10">
    <property type="entry name" value="Glutaredoxin"/>
    <property type="match status" value="1"/>
</dbReference>
<gene>
    <name evidence="2" type="ORF">HLUCCA11_11045</name>
</gene>
<feature type="compositionally biased region" description="Basic and acidic residues" evidence="1">
    <location>
        <begin position="144"/>
        <end position="153"/>
    </location>
</feature>
<dbReference type="InterPro" id="IPR036249">
    <property type="entry name" value="Thioredoxin-like_sf"/>
</dbReference>
<sequence>MEPILRLLRLLRRGWRWRLKSGLSISRLAAMLLLAGCSELPGTYEAQLADYLSGTGATIYGAYWCPHSAMQKDYFGGSADRLPYVECDAQGLDAQPELCAEMGIDQYPTWIIGGEYYLGAHRPGKLAVLSGFEAPVDEGLTEESSEKSLEERQSAALSLQKGDY</sequence>
<reference evidence="2 3" key="1">
    <citation type="submission" date="2015-09" db="EMBL/GenBank/DDBJ databases">
        <title>Identification and resolution of microdiversity through metagenomic sequencing of parallel consortia.</title>
        <authorList>
            <person name="Nelson W.C."/>
            <person name="Romine M.F."/>
            <person name="Lindemann S.R."/>
        </authorList>
    </citation>
    <scope>NUCLEOTIDE SEQUENCE [LARGE SCALE GENOMIC DNA]</scope>
    <source>
        <strain evidence="2">Ana</strain>
    </source>
</reference>
<evidence type="ECO:0000256" key="1">
    <source>
        <dbReference type="SAM" id="MobiDB-lite"/>
    </source>
</evidence>
<feature type="region of interest" description="Disordered" evidence="1">
    <location>
        <begin position="139"/>
        <end position="164"/>
    </location>
</feature>
<name>A0A0P7ZQ81_9CYAN</name>
<accession>A0A0P7ZQ81</accession>
<dbReference type="SUPFAM" id="SSF52833">
    <property type="entry name" value="Thioredoxin-like"/>
    <property type="match status" value="1"/>
</dbReference>
<dbReference type="PANTHER" id="PTHR34573:SF1">
    <property type="entry name" value="VITAMIN K EPOXIDE REDUCTASE DOMAIN-CONTAINING PROTEIN"/>
    <property type="match status" value="1"/>
</dbReference>
<organism evidence="2 3">
    <name type="scientific">Phormidesmis priestleyi Ana</name>
    <dbReference type="NCBI Taxonomy" id="1666911"/>
    <lineage>
        <taxon>Bacteria</taxon>
        <taxon>Bacillati</taxon>
        <taxon>Cyanobacteriota</taxon>
        <taxon>Cyanophyceae</taxon>
        <taxon>Leptolyngbyales</taxon>
        <taxon>Leptolyngbyaceae</taxon>
        <taxon>Phormidesmis</taxon>
    </lineage>
</organism>
<evidence type="ECO:0000313" key="3">
    <source>
        <dbReference type="Proteomes" id="UP000050465"/>
    </source>
</evidence>
<dbReference type="PANTHER" id="PTHR34573">
    <property type="entry name" value="VKC DOMAIN-CONTAINING PROTEIN"/>
    <property type="match status" value="1"/>
</dbReference>
<proteinExistence type="predicted"/>
<evidence type="ECO:0008006" key="4">
    <source>
        <dbReference type="Google" id="ProtNLM"/>
    </source>
</evidence>
<comment type="caution">
    <text evidence="2">The sequence shown here is derived from an EMBL/GenBank/DDBJ whole genome shotgun (WGS) entry which is preliminary data.</text>
</comment>
<dbReference type="Proteomes" id="UP000050465">
    <property type="component" value="Unassembled WGS sequence"/>
</dbReference>
<protein>
    <recommendedName>
        <fullName evidence="4">Thioredoxin domain-containing protein</fullName>
    </recommendedName>
</protein>
<dbReference type="STRING" id="1666911.HLUCCA11_11045"/>
<dbReference type="EMBL" id="LJZR01000013">
    <property type="protein sequence ID" value="KPQ35220.1"/>
    <property type="molecule type" value="Genomic_DNA"/>
</dbReference>
<evidence type="ECO:0000313" key="2">
    <source>
        <dbReference type="EMBL" id="KPQ35220.1"/>
    </source>
</evidence>
<dbReference type="AlphaFoldDB" id="A0A0P7ZQ81"/>